<dbReference type="Proteomes" id="UP001165205">
    <property type="component" value="Unassembled WGS sequence"/>
</dbReference>
<dbReference type="InterPro" id="IPR037175">
    <property type="entry name" value="KFase_sf"/>
</dbReference>
<dbReference type="GO" id="GO:0004061">
    <property type="term" value="F:arylformamidase activity"/>
    <property type="evidence" value="ECO:0007669"/>
    <property type="project" value="InterPro"/>
</dbReference>
<evidence type="ECO:0000313" key="2">
    <source>
        <dbReference type="Proteomes" id="UP001165205"/>
    </source>
</evidence>
<comment type="caution">
    <text evidence="1">The sequence shown here is derived from an EMBL/GenBank/DDBJ whole genome shotgun (WGS) entry which is preliminary data.</text>
</comment>
<dbReference type="Gene3D" id="3.50.30.50">
    <property type="entry name" value="Putative cyclase"/>
    <property type="match status" value="1"/>
</dbReference>
<evidence type="ECO:0000313" key="1">
    <source>
        <dbReference type="EMBL" id="GMG35531.1"/>
    </source>
</evidence>
<organism evidence="1 2">
    <name type="scientific">Aspergillus oryzae</name>
    <name type="common">Yellow koji mold</name>
    <dbReference type="NCBI Taxonomy" id="5062"/>
    <lineage>
        <taxon>Eukaryota</taxon>
        <taxon>Fungi</taxon>
        <taxon>Dikarya</taxon>
        <taxon>Ascomycota</taxon>
        <taxon>Pezizomycotina</taxon>
        <taxon>Eurotiomycetes</taxon>
        <taxon>Eurotiomycetidae</taxon>
        <taxon>Eurotiales</taxon>
        <taxon>Aspergillaceae</taxon>
        <taxon>Aspergillus</taxon>
        <taxon>Aspergillus subgen. Circumdati</taxon>
    </lineage>
</organism>
<dbReference type="AlphaFoldDB" id="A0AAN4YSG0"/>
<gene>
    <name evidence="1" type="ORF">Aory04_001073300</name>
</gene>
<protein>
    <submittedName>
        <fullName evidence="1">Unnamed protein product</fullName>
    </submittedName>
</protein>
<accession>A0AAN4YSG0</accession>
<dbReference type="GO" id="GO:0019441">
    <property type="term" value="P:L-tryptophan catabolic process to kynurenine"/>
    <property type="evidence" value="ECO:0007669"/>
    <property type="project" value="InterPro"/>
</dbReference>
<dbReference type="EMBL" id="BSYA01000171">
    <property type="protein sequence ID" value="GMG35531.1"/>
    <property type="molecule type" value="Genomic_DNA"/>
</dbReference>
<reference evidence="1" key="1">
    <citation type="submission" date="2023-04" db="EMBL/GenBank/DDBJ databases">
        <title>Aspergillus oryzae NBRC 4228.</title>
        <authorList>
            <person name="Ichikawa N."/>
            <person name="Sato H."/>
            <person name="Tonouchi N."/>
        </authorList>
    </citation>
    <scope>NUCLEOTIDE SEQUENCE</scope>
    <source>
        <strain evidence="1">NBRC 4228</strain>
    </source>
</reference>
<sequence length="73" mass="7933">MNGDEQSAAMAPLRCCGIEGTEDMARWLWNRQFAAVASDNIAVEAMPPIIDGVERPPTEFGECDLIYDLVSSG</sequence>
<name>A0AAN4YSG0_ASPOZ</name>
<proteinExistence type="predicted"/>